<dbReference type="Pfam" id="PF05795">
    <property type="entry name" value="Plasmodium_Vir"/>
    <property type="match status" value="1"/>
</dbReference>
<sequence length="323" mass="38333">MVCSRIKKRENYDFFEKVDIYIKYADGIKTTATESDVSADCTALLNGMYSSGNRVIIRNICEDFLKLYKSLSTSQEVHQNYKEFLNYWLNFRLSEGKHNENICVKQFYDDMESYCENTFGYVVSTNVFYDMDQDELDKMNILYNLYYNYYKIFKDDKIVCNEKSLCSQYTNHCLKYYGDGIIKCPTEKTDNFCRKLDQFRVKYEHLQKRTDISNNGYKPSDMESLPTHDQALYLQGSALQNLKDIVIWAMYIMGPTVGLSLIFLYFYKYTTFGKWICAKRNKKKIMRDSINQETYFLQYNLEDDIISCTKSPYNIRYHSSAYS</sequence>
<reference evidence="2 3" key="1">
    <citation type="submission" date="2016-07" db="EMBL/GenBank/DDBJ databases">
        <authorList>
            <consortium name="Pathogen Informatics"/>
        </authorList>
    </citation>
    <scope>NUCLEOTIDE SEQUENCE [LARGE SCALE GENOMIC DNA]</scope>
</reference>
<organism evidence="2 3">
    <name type="scientific">Plasmodium vivax</name>
    <name type="common">malaria parasite P. vivax</name>
    <dbReference type="NCBI Taxonomy" id="5855"/>
    <lineage>
        <taxon>Eukaryota</taxon>
        <taxon>Sar</taxon>
        <taxon>Alveolata</taxon>
        <taxon>Apicomplexa</taxon>
        <taxon>Aconoidasida</taxon>
        <taxon>Haemosporida</taxon>
        <taxon>Plasmodiidae</taxon>
        <taxon>Plasmodium</taxon>
        <taxon>Plasmodium (Plasmodium)</taxon>
    </lineage>
</organism>
<dbReference type="InterPro" id="IPR008780">
    <property type="entry name" value="Plasmodium_Vir"/>
</dbReference>
<dbReference type="AlphaFoldDB" id="A0A1G4ECC9"/>
<feature type="transmembrane region" description="Helical" evidence="1">
    <location>
        <begin position="245"/>
        <end position="267"/>
    </location>
</feature>
<keyword evidence="1" id="KW-0472">Membrane</keyword>
<keyword evidence="1" id="KW-1133">Transmembrane helix</keyword>
<evidence type="ECO:0000313" key="3">
    <source>
        <dbReference type="Proteomes" id="UP000305196"/>
    </source>
</evidence>
<protein>
    <submittedName>
        <fullName evidence="2">Vir protein, putative</fullName>
    </submittedName>
</protein>
<accession>A0A1G4ECC9</accession>
<dbReference type="VEuPathDB" id="PlasmoDB:PVP01_0100600"/>
<evidence type="ECO:0000256" key="1">
    <source>
        <dbReference type="SAM" id="Phobius"/>
    </source>
</evidence>
<keyword evidence="1" id="KW-0812">Transmembrane</keyword>
<proteinExistence type="predicted"/>
<dbReference type="VEuPathDB" id="PlasmoDB:PVW1_000019600"/>
<dbReference type="Proteomes" id="UP000305196">
    <property type="component" value="Unassembled WGS sequence"/>
</dbReference>
<gene>
    <name evidence="2" type="ORF">PVC01_000007200</name>
</gene>
<evidence type="ECO:0000313" key="2">
    <source>
        <dbReference type="EMBL" id="SCA60157.1"/>
    </source>
</evidence>
<dbReference type="VEuPathDB" id="PlasmoDB:PVPAM_130010300"/>
<name>A0A1G4ECC9_PLAVI</name>
<dbReference type="EMBL" id="FLYI01000111">
    <property type="protein sequence ID" value="SCA60157.1"/>
    <property type="molecule type" value="Genomic_DNA"/>
</dbReference>